<evidence type="ECO:0000313" key="1">
    <source>
        <dbReference type="EMBL" id="MBC1458462.1"/>
    </source>
</evidence>
<reference evidence="1 2" key="1">
    <citation type="submission" date="2020-03" db="EMBL/GenBank/DDBJ databases">
        <title>Soil Listeria distribution.</title>
        <authorList>
            <person name="Liao J."/>
            <person name="Wiedmann M."/>
        </authorList>
    </citation>
    <scope>NUCLEOTIDE SEQUENCE [LARGE SCALE GENOMIC DNA]</scope>
    <source>
        <strain evidence="1 2">FSL L7-1614</strain>
    </source>
</reference>
<dbReference type="Proteomes" id="UP000569903">
    <property type="component" value="Unassembled WGS sequence"/>
</dbReference>
<protein>
    <submittedName>
        <fullName evidence="1">Uncharacterized protein</fullName>
    </submittedName>
</protein>
<proteinExistence type="predicted"/>
<accession>A0A841YZW8</accession>
<name>A0A841YZW8_9LIST</name>
<evidence type="ECO:0000313" key="2">
    <source>
        <dbReference type="Proteomes" id="UP000569903"/>
    </source>
</evidence>
<sequence length="66" mass="7729">MMETEKKYLIKIGEGYLNDSNYITLNVEDADTYNAFEYSMREKAKKYGGRIVAKTTTYHYVDEEGK</sequence>
<organism evidence="1 2">
    <name type="scientific">Listeria newyorkensis</name>
    <dbReference type="NCBI Taxonomy" id="1497681"/>
    <lineage>
        <taxon>Bacteria</taxon>
        <taxon>Bacillati</taxon>
        <taxon>Bacillota</taxon>
        <taxon>Bacilli</taxon>
        <taxon>Bacillales</taxon>
        <taxon>Listeriaceae</taxon>
        <taxon>Listeria</taxon>
    </lineage>
</organism>
<dbReference type="EMBL" id="JAARQN010000012">
    <property type="protein sequence ID" value="MBC1458462.1"/>
    <property type="molecule type" value="Genomic_DNA"/>
</dbReference>
<comment type="caution">
    <text evidence="1">The sequence shown here is derived from an EMBL/GenBank/DDBJ whole genome shotgun (WGS) entry which is preliminary data.</text>
</comment>
<gene>
    <name evidence="1" type="ORF">HB850_11925</name>
</gene>
<dbReference type="RefSeq" id="WP_185389617.1">
    <property type="nucleotide sequence ID" value="NZ_JAARQN010000012.1"/>
</dbReference>
<dbReference type="AlphaFoldDB" id="A0A841YZW8"/>